<sequence>MRVAISSTGTDIDSIVDERFGRARYFIIVDTETGEHETIDNEAYQLSGGAGAKTAQMIIEKGSEAVISSNIGPNAMDVMEKAGIKAYRAYNMSVKEAVDLFNKGLLQEILQPTSKGHHGGI</sequence>
<dbReference type="Gene3D" id="3.30.420.130">
    <property type="entry name" value="Dinitrogenase iron-molybdenum cofactor biosynthesis domain"/>
    <property type="match status" value="1"/>
</dbReference>
<dbReference type="AlphaFoldDB" id="A0A5D8QAZ3"/>
<name>A0A5D8QAZ3_9THEO</name>
<dbReference type="Pfam" id="PF02579">
    <property type="entry name" value="Nitro_FeMo-Co"/>
    <property type="match status" value="1"/>
</dbReference>
<evidence type="ECO:0000259" key="1">
    <source>
        <dbReference type="Pfam" id="PF02579"/>
    </source>
</evidence>
<proteinExistence type="predicted"/>
<dbReference type="PANTHER" id="PTHR42983:SF1">
    <property type="entry name" value="IRON-MOLYBDENUM PROTEIN"/>
    <property type="match status" value="1"/>
</dbReference>
<gene>
    <name evidence="2" type="ORF">FWJ32_11150</name>
</gene>
<evidence type="ECO:0000313" key="3">
    <source>
        <dbReference type="Proteomes" id="UP000322976"/>
    </source>
</evidence>
<comment type="caution">
    <text evidence="2">The sequence shown here is derived from an EMBL/GenBank/DDBJ whole genome shotgun (WGS) entry which is preliminary data.</text>
</comment>
<dbReference type="CDD" id="cd00851">
    <property type="entry name" value="MTH1175"/>
    <property type="match status" value="1"/>
</dbReference>
<dbReference type="Proteomes" id="UP000322976">
    <property type="component" value="Unassembled WGS sequence"/>
</dbReference>
<organism evidence="2 3">
    <name type="scientific">Calorimonas adulescens</name>
    <dbReference type="NCBI Taxonomy" id="2606906"/>
    <lineage>
        <taxon>Bacteria</taxon>
        <taxon>Bacillati</taxon>
        <taxon>Bacillota</taxon>
        <taxon>Clostridia</taxon>
        <taxon>Thermoanaerobacterales</taxon>
        <taxon>Thermoanaerobacteraceae</taxon>
        <taxon>Calorimonas</taxon>
    </lineage>
</organism>
<dbReference type="InterPro" id="IPR036105">
    <property type="entry name" value="DiNase_FeMo-co_biosyn_sf"/>
</dbReference>
<accession>A0A5D8QAZ3</accession>
<dbReference type="PANTHER" id="PTHR42983">
    <property type="entry name" value="DINITROGENASE IRON-MOLYBDENUM COFACTOR PROTEIN-RELATED"/>
    <property type="match status" value="1"/>
</dbReference>
<dbReference type="SUPFAM" id="SSF53146">
    <property type="entry name" value="Nitrogenase accessory factor-like"/>
    <property type="match status" value="1"/>
</dbReference>
<evidence type="ECO:0000313" key="2">
    <source>
        <dbReference type="EMBL" id="TZE80946.1"/>
    </source>
</evidence>
<dbReference type="EMBL" id="VTPS01000020">
    <property type="protein sequence ID" value="TZE80946.1"/>
    <property type="molecule type" value="Genomic_DNA"/>
</dbReference>
<dbReference type="InterPro" id="IPR003731">
    <property type="entry name" value="Di-Nase_FeMo-co_biosynth"/>
</dbReference>
<dbReference type="RefSeq" id="WP_149546035.1">
    <property type="nucleotide sequence ID" value="NZ_VTPS01000020.1"/>
</dbReference>
<reference evidence="2 3" key="1">
    <citation type="submission" date="2019-08" db="EMBL/GenBank/DDBJ databases">
        <title>Calorimonas adulescens gen. nov., sp. nov., an anaerobic thermophilic bacterium from Sakhalin hot spring.</title>
        <authorList>
            <person name="Khomyakova M.A."/>
            <person name="Merkel A.Y."/>
            <person name="Novikov A."/>
            <person name="Bonch-Osmolovskaya E.A."/>
            <person name="Slobodkin A.I."/>
        </authorList>
    </citation>
    <scope>NUCLEOTIDE SEQUENCE [LARGE SCALE GENOMIC DNA]</scope>
    <source>
        <strain evidence="2 3">A05MB</strain>
    </source>
</reference>
<protein>
    <submittedName>
        <fullName evidence="2">Dinitrogenase iron-molybdenum cofactor biosynthesis protein</fullName>
    </submittedName>
</protein>
<dbReference type="InterPro" id="IPR033913">
    <property type="entry name" value="MTH1175_dom"/>
</dbReference>
<keyword evidence="3" id="KW-1185">Reference proteome</keyword>
<feature type="domain" description="Dinitrogenase iron-molybdenum cofactor biosynthesis" evidence="1">
    <location>
        <begin position="13"/>
        <end position="102"/>
    </location>
</feature>